<evidence type="ECO:0000313" key="9">
    <source>
        <dbReference type="Proteomes" id="UP000244016"/>
    </source>
</evidence>
<keyword evidence="3 6" id="KW-0067">ATP-binding</keyword>
<keyword evidence="5 6" id="KW-0411">Iron-sulfur</keyword>
<dbReference type="Pfam" id="PF01883">
    <property type="entry name" value="FeS_assembly_P"/>
    <property type="match status" value="1"/>
</dbReference>
<evidence type="ECO:0000256" key="1">
    <source>
        <dbReference type="ARBA" id="ARBA00022723"/>
    </source>
</evidence>
<dbReference type="CDD" id="cd02037">
    <property type="entry name" value="Mrp_NBP35"/>
    <property type="match status" value="1"/>
</dbReference>
<comment type="function">
    <text evidence="6">Binds and transfers iron-sulfur (Fe-S) clusters to target apoproteins. Can hydrolyze ATP.</text>
</comment>
<dbReference type="GO" id="GO:0005524">
    <property type="term" value="F:ATP binding"/>
    <property type="evidence" value="ECO:0007669"/>
    <property type="project" value="UniProtKB-UniRule"/>
</dbReference>
<dbReference type="EMBL" id="PEBW01000006">
    <property type="protein sequence ID" value="PTQ51215.1"/>
    <property type="molecule type" value="Genomic_DNA"/>
</dbReference>
<dbReference type="SUPFAM" id="SSF52540">
    <property type="entry name" value="P-loop containing nucleoside triphosphate hydrolases"/>
    <property type="match status" value="1"/>
</dbReference>
<dbReference type="SUPFAM" id="SSF117916">
    <property type="entry name" value="Fe-S cluster assembly (FSCA) domain-like"/>
    <property type="match status" value="1"/>
</dbReference>
<keyword evidence="2 6" id="KW-0547">Nucleotide-binding</keyword>
<keyword evidence="1 6" id="KW-0479">Metal-binding</keyword>
<accession>A0A2T5G4X4</accession>
<reference evidence="8 9" key="1">
    <citation type="submission" date="2017-08" db="EMBL/GenBank/DDBJ databases">
        <title>Burning lignite coal seam in the remote Altai Mountains harbors a hydrogen-driven thermophilic microbial community.</title>
        <authorList>
            <person name="Kadnikov V.V."/>
            <person name="Mardanov A.V."/>
            <person name="Ivasenko D."/>
            <person name="Beletsky A.V."/>
            <person name="Karnachuk O.V."/>
            <person name="Ravin N.V."/>
        </authorList>
    </citation>
    <scope>NUCLEOTIDE SEQUENCE [LARGE SCALE GENOMIC DNA]</scope>
    <source>
        <strain evidence="8">AL31</strain>
    </source>
</reference>
<dbReference type="InterPro" id="IPR044304">
    <property type="entry name" value="NUBPL-like"/>
</dbReference>
<dbReference type="InterPro" id="IPR033756">
    <property type="entry name" value="YlxH/NBP35"/>
</dbReference>
<dbReference type="GO" id="GO:0016226">
    <property type="term" value="P:iron-sulfur cluster assembly"/>
    <property type="evidence" value="ECO:0007669"/>
    <property type="project" value="InterPro"/>
</dbReference>
<dbReference type="Gene3D" id="3.30.300.130">
    <property type="entry name" value="Fe-S cluster assembly (FSCA)"/>
    <property type="match status" value="1"/>
</dbReference>
<evidence type="ECO:0000256" key="5">
    <source>
        <dbReference type="ARBA" id="ARBA00023014"/>
    </source>
</evidence>
<gene>
    <name evidence="8" type="ORF">BLITH_0041</name>
</gene>
<name>A0A2T5G4X4_9BACL</name>
<evidence type="ECO:0000259" key="7">
    <source>
        <dbReference type="Pfam" id="PF01883"/>
    </source>
</evidence>
<evidence type="ECO:0000256" key="2">
    <source>
        <dbReference type="ARBA" id="ARBA00022741"/>
    </source>
</evidence>
<evidence type="ECO:0000313" key="8">
    <source>
        <dbReference type="EMBL" id="PTQ51215.1"/>
    </source>
</evidence>
<sequence length="369" mass="39883">MALTAEEVREALRTVEDPELRQSIVDLDMVKDIEIEGDTVRVVIALTVPNCPLQSVISERAKEAILAAGAKKVYVRLTAMTEAERQALSAKLQSAKGLVTLAPDRPPGSEKTVYLTVSSGKGGVGKSTVTANLAYALARSGLKVGLIDADIYGYSIPEILGIRRQPTVLEKLIVPLYSFGMSVISMGFFVPHNTPVIWRGPMLGKMLDTFFKEVHWDEDLDVLLFDLPPGTGDIPMDISRRVSWAMDILVTTPHPTATHVAARAGAMTLRLNRSILGVVENMSYVECPDGTRVYPFGEGGGRDLAAHFRTELLAQIPLAGDSPGIEDPVTGEIASGLYPADHPVGKVYASLAEKVMEKLGLEPRPEAVR</sequence>
<organism evidence="8 9">
    <name type="scientific">Brockia lithotrophica</name>
    <dbReference type="NCBI Taxonomy" id="933949"/>
    <lineage>
        <taxon>Bacteria</taxon>
        <taxon>Bacillati</taxon>
        <taxon>Bacillota</taxon>
        <taxon>Bacilli</taxon>
        <taxon>Bacillales</taxon>
        <taxon>Bacillales Family X. Incertae Sedis</taxon>
        <taxon>Brockia</taxon>
    </lineage>
</organism>
<evidence type="ECO:0000256" key="6">
    <source>
        <dbReference type="HAMAP-Rule" id="MF_02040"/>
    </source>
</evidence>
<proteinExistence type="inferred from homology"/>
<dbReference type="GO" id="GO:0140663">
    <property type="term" value="F:ATP-dependent FeS chaperone activity"/>
    <property type="evidence" value="ECO:0007669"/>
    <property type="project" value="InterPro"/>
</dbReference>
<feature type="domain" description="MIP18 family-like" evidence="7">
    <location>
        <begin position="6"/>
        <end position="69"/>
    </location>
</feature>
<dbReference type="InterPro" id="IPR002744">
    <property type="entry name" value="MIP18-like"/>
</dbReference>
<dbReference type="GO" id="GO:0016887">
    <property type="term" value="F:ATP hydrolysis activity"/>
    <property type="evidence" value="ECO:0007669"/>
    <property type="project" value="UniProtKB-UniRule"/>
</dbReference>
<dbReference type="Gene3D" id="3.40.50.300">
    <property type="entry name" value="P-loop containing nucleotide triphosphate hydrolases"/>
    <property type="match status" value="1"/>
</dbReference>
<dbReference type="HAMAP" id="MF_02040">
    <property type="entry name" value="Mrp_NBP35"/>
    <property type="match status" value="1"/>
</dbReference>
<keyword evidence="4 6" id="KW-0408">Iron</keyword>
<dbReference type="InterPro" id="IPR019591">
    <property type="entry name" value="Mrp/NBP35_ATP-bd"/>
</dbReference>
<dbReference type="PANTHER" id="PTHR42961:SF2">
    <property type="entry name" value="IRON-SULFUR PROTEIN NUBPL"/>
    <property type="match status" value="1"/>
</dbReference>
<dbReference type="PANTHER" id="PTHR42961">
    <property type="entry name" value="IRON-SULFUR PROTEIN NUBPL"/>
    <property type="match status" value="1"/>
</dbReference>
<dbReference type="InterPro" id="IPR027417">
    <property type="entry name" value="P-loop_NTPase"/>
</dbReference>
<dbReference type="Proteomes" id="UP000244016">
    <property type="component" value="Unassembled WGS sequence"/>
</dbReference>
<comment type="subunit">
    <text evidence="6">Homodimer.</text>
</comment>
<feature type="binding site" evidence="6">
    <location>
        <begin position="120"/>
        <end position="127"/>
    </location>
    <ligand>
        <name>ATP</name>
        <dbReference type="ChEBI" id="CHEBI:30616"/>
    </ligand>
</feature>
<comment type="caution">
    <text evidence="8">The sequence shown here is derived from an EMBL/GenBank/DDBJ whole genome shotgun (WGS) entry which is preliminary data.</text>
</comment>
<evidence type="ECO:0000256" key="4">
    <source>
        <dbReference type="ARBA" id="ARBA00023004"/>
    </source>
</evidence>
<comment type="similarity">
    <text evidence="6">Belongs to the Mrp/NBP35 ATP-binding proteins family.</text>
</comment>
<dbReference type="GO" id="GO:0051539">
    <property type="term" value="F:4 iron, 4 sulfur cluster binding"/>
    <property type="evidence" value="ECO:0007669"/>
    <property type="project" value="TreeGrafter"/>
</dbReference>
<keyword evidence="6" id="KW-0378">Hydrolase</keyword>
<dbReference type="AlphaFoldDB" id="A0A2T5G4X4"/>
<dbReference type="InterPro" id="IPR034904">
    <property type="entry name" value="FSCA_dom_sf"/>
</dbReference>
<dbReference type="Pfam" id="PF10609">
    <property type="entry name" value="ParA"/>
    <property type="match status" value="1"/>
</dbReference>
<evidence type="ECO:0000256" key="3">
    <source>
        <dbReference type="ARBA" id="ARBA00022840"/>
    </source>
</evidence>
<dbReference type="GO" id="GO:0046872">
    <property type="term" value="F:metal ion binding"/>
    <property type="evidence" value="ECO:0007669"/>
    <property type="project" value="UniProtKB-KW"/>
</dbReference>
<protein>
    <recommendedName>
        <fullName evidence="6">Iron-sulfur cluster carrier protein</fullName>
    </recommendedName>
</protein>